<evidence type="ECO:0000313" key="7">
    <source>
        <dbReference type="EMBL" id="OIM21543.1"/>
    </source>
</evidence>
<gene>
    <name evidence="7" type="ORF">ATX59_03570</name>
</gene>
<evidence type="ECO:0000256" key="1">
    <source>
        <dbReference type="ARBA" id="ARBA00008366"/>
    </source>
</evidence>
<evidence type="ECO:0000256" key="2">
    <source>
        <dbReference type="ARBA" id="ARBA00022630"/>
    </source>
</evidence>
<dbReference type="AlphaFoldDB" id="A0A6N4A828"/>
<evidence type="ECO:0000256" key="3">
    <source>
        <dbReference type="ARBA" id="ARBA00022643"/>
    </source>
</evidence>
<dbReference type="PANTHER" id="PTHR43425:SF2">
    <property type="entry name" value="OXYGEN-INSENSITIVE NADPH NITROREDUCTASE"/>
    <property type="match status" value="1"/>
</dbReference>
<dbReference type="InterPro" id="IPR016446">
    <property type="entry name" value="Flavin_OxRdtase_Frp"/>
</dbReference>
<dbReference type="RefSeq" id="WP_071437450.1">
    <property type="nucleotide sequence ID" value="NZ_MLOK01000031.1"/>
</dbReference>
<evidence type="ECO:0000256" key="5">
    <source>
        <dbReference type="PIRNR" id="PIRNR005426"/>
    </source>
</evidence>
<dbReference type="InterPro" id="IPR029479">
    <property type="entry name" value="Nitroreductase"/>
</dbReference>
<comment type="similarity">
    <text evidence="1 5">Belongs to the flavin oxidoreductase frp family.</text>
</comment>
<organism evidence="7 8">
    <name type="scientific">Oenococcus oeni</name>
    <name type="common">Leuconostoc oenos</name>
    <dbReference type="NCBI Taxonomy" id="1247"/>
    <lineage>
        <taxon>Bacteria</taxon>
        <taxon>Bacillati</taxon>
        <taxon>Bacillota</taxon>
        <taxon>Bacilli</taxon>
        <taxon>Lactobacillales</taxon>
        <taxon>Lactobacillaceae</taxon>
        <taxon>Oenococcus</taxon>
    </lineage>
</organism>
<dbReference type="Pfam" id="PF00881">
    <property type="entry name" value="Nitroreductase"/>
    <property type="match status" value="1"/>
</dbReference>
<keyword evidence="2 5" id="KW-0285">Flavoprotein</keyword>
<dbReference type="Proteomes" id="UP000181728">
    <property type="component" value="Unassembled WGS sequence"/>
</dbReference>
<accession>A0A6N4A828</accession>
<keyword evidence="5" id="KW-0521">NADP</keyword>
<dbReference type="Gene3D" id="3.40.109.10">
    <property type="entry name" value="NADH Oxidase"/>
    <property type="match status" value="1"/>
</dbReference>
<evidence type="ECO:0000313" key="8">
    <source>
        <dbReference type="Proteomes" id="UP000181728"/>
    </source>
</evidence>
<dbReference type="PANTHER" id="PTHR43425">
    <property type="entry name" value="OXYGEN-INSENSITIVE NADPH NITROREDUCTASE"/>
    <property type="match status" value="1"/>
</dbReference>
<proteinExistence type="inferred from homology"/>
<dbReference type="EMBL" id="MLOK01000031">
    <property type="protein sequence ID" value="OIM21543.1"/>
    <property type="molecule type" value="Genomic_DNA"/>
</dbReference>
<keyword evidence="4 5" id="KW-0560">Oxidoreductase</keyword>
<evidence type="ECO:0000259" key="6">
    <source>
        <dbReference type="Pfam" id="PF00881"/>
    </source>
</evidence>
<dbReference type="PIRSF" id="PIRSF005426">
    <property type="entry name" value="Frp"/>
    <property type="match status" value="1"/>
</dbReference>
<sequence length="245" mass="27246">MNDLLKVIHNRASIRKFTGEHIPESDMEQIMSAAQSVPSINNYQPVTYVEITDQSVKDQAADLVNMPYVASSDRFFVILADYHKLLVGFEGKEREIAQTNLSAYNIAEGAALSAGVSAYAAIIAAESLGYGGVTMAGPVRAFQIYENYLDLPEMTKVVFTLALGVPDGHPGVKPKLPLSTFWQKDSYDTSVIDQGIADYNKTMRSYYESRNINENWTEHNKKALTKVKDTTALTEYAKRKGFNLK</sequence>
<comment type="caution">
    <text evidence="7">The sequence shown here is derived from an EMBL/GenBank/DDBJ whole genome shotgun (WGS) entry which is preliminary data.</text>
</comment>
<keyword evidence="3 5" id="KW-0288">FMN</keyword>
<dbReference type="GO" id="GO:0016491">
    <property type="term" value="F:oxidoreductase activity"/>
    <property type="evidence" value="ECO:0007669"/>
    <property type="project" value="UniProtKB-UniRule"/>
</dbReference>
<dbReference type="SUPFAM" id="SSF55469">
    <property type="entry name" value="FMN-dependent nitroreductase-like"/>
    <property type="match status" value="1"/>
</dbReference>
<feature type="domain" description="Nitroreductase" evidence="6">
    <location>
        <begin position="8"/>
        <end position="164"/>
    </location>
</feature>
<dbReference type="InterPro" id="IPR000415">
    <property type="entry name" value="Nitroreductase-like"/>
</dbReference>
<protein>
    <submittedName>
        <fullName evidence="7">NADPH-dependent oxidoreductase</fullName>
    </submittedName>
</protein>
<evidence type="ECO:0000256" key="4">
    <source>
        <dbReference type="ARBA" id="ARBA00023002"/>
    </source>
</evidence>
<reference evidence="7 8" key="1">
    <citation type="journal article" date="2016" name="BMC Genomics">
        <title>Consensus pan-genome assembly of the specialised wine bacterium Oenococcus oeni.</title>
        <authorList>
            <person name="Sternes P.R."/>
            <person name="Borneman A.R."/>
        </authorList>
    </citation>
    <scope>NUCLEOTIDE SEQUENCE [LARGE SCALE GENOMIC DNA]</scope>
    <source>
        <strain evidence="7 8">AWRIB661</strain>
    </source>
</reference>
<name>A0A6N4A828_OENOE</name>